<dbReference type="InterPro" id="IPR007318">
    <property type="entry name" value="Phopholipid_MeTrfase"/>
</dbReference>
<organism evidence="6 7">
    <name type="scientific">Elizabethkingia anophelis NUHP1</name>
    <dbReference type="NCBI Taxonomy" id="1338011"/>
    <lineage>
        <taxon>Bacteria</taxon>
        <taxon>Pseudomonadati</taxon>
        <taxon>Bacteroidota</taxon>
        <taxon>Flavobacteriia</taxon>
        <taxon>Flavobacteriales</taxon>
        <taxon>Weeksellaceae</taxon>
        <taxon>Elizabethkingia</taxon>
    </lineage>
</organism>
<name>A0A077E9Q9_9FLAO</name>
<evidence type="ECO:0000313" key="6">
    <source>
        <dbReference type="EMBL" id="AIL44316.1"/>
    </source>
</evidence>
<gene>
    <name evidence="6" type="ORF">BD94_0541</name>
</gene>
<dbReference type="AlphaFoldDB" id="A0A077E9Q9"/>
<dbReference type="GO" id="GO:0016740">
    <property type="term" value="F:transferase activity"/>
    <property type="evidence" value="ECO:0007669"/>
    <property type="project" value="UniProtKB-ARBA"/>
</dbReference>
<accession>A0A077E9Q9</accession>
<dbReference type="Proteomes" id="UP000028933">
    <property type="component" value="Chromosome"/>
</dbReference>
<dbReference type="PANTHER" id="PTHR12714">
    <property type="entry name" value="PROTEIN-S ISOPRENYLCYSTEINE O-METHYLTRANSFERASE"/>
    <property type="match status" value="1"/>
</dbReference>
<keyword evidence="2 5" id="KW-0812">Transmembrane</keyword>
<dbReference type="PANTHER" id="PTHR12714:SF9">
    <property type="entry name" value="PROTEIN-S-ISOPRENYLCYSTEINE O-METHYLTRANSFERASE"/>
    <property type="match status" value="1"/>
</dbReference>
<dbReference type="eggNOG" id="COG2020">
    <property type="taxonomic scope" value="Bacteria"/>
</dbReference>
<evidence type="ECO:0000313" key="7">
    <source>
        <dbReference type="Proteomes" id="UP000028933"/>
    </source>
</evidence>
<protein>
    <submittedName>
        <fullName evidence="6">Uncharacterized protein</fullName>
    </submittedName>
</protein>
<dbReference type="EMBL" id="CP007547">
    <property type="protein sequence ID" value="AIL44316.1"/>
    <property type="molecule type" value="Genomic_DNA"/>
</dbReference>
<keyword evidence="4 5" id="KW-0472">Membrane</keyword>
<evidence type="ECO:0000256" key="3">
    <source>
        <dbReference type="ARBA" id="ARBA00022989"/>
    </source>
</evidence>
<feature type="transmembrane region" description="Helical" evidence="5">
    <location>
        <begin position="43"/>
        <end position="61"/>
    </location>
</feature>
<dbReference type="PROSITE" id="PS50244">
    <property type="entry name" value="S5A_REDUCTASE"/>
    <property type="match status" value="1"/>
</dbReference>
<evidence type="ECO:0000256" key="5">
    <source>
        <dbReference type="SAM" id="Phobius"/>
    </source>
</evidence>
<dbReference type="KEGG" id="eao:BD94_0541"/>
<dbReference type="RefSeq" id="WP_024564637.1">
    <property type="nucleotide sequence ID" value="NZ_CP007547.1"/>
</dbReference>
<dbReference type="HOGENOM" id="CLU_065200_1_0_10"/>
<feature type="transmembrane region" description="Helical" evidence="5">
    <location>
        <begin position="73"/>
        <end position="98"/>
    </location>
</feature>
<evidence type="ECO:0000256" key="2">
    <source>
        <dbReference type="ARBA" id="ARBA00022692"/>
    </source>
</evidence>
<evidence type="ECO:0000256" key="1">
    <source>
        <dbReference type="ARBA" id="ARBA00004127"/>
    </source>
</evidence>
<dbReference type="Gene3D" id="1.20.120.1630">
    <property type="match status" value="1"/>
</dbReference>
<feature type="transmembrane region" description="Helical" evidence="5">
    <location>
        <begin position="127"/>
        <end position="160"/>
    </location>
</feature>
<proteinExistence type="predicted"/>
<comment type="subcellular location">
    <subcellularLocation>
        <location evidence="1">Endomembrane system</location>
        <topology evidence="1">Multi-pass membrane protein</topology>
    </subcellularLocation>
</comment>
<sequence length="192" mass="22083">MSDYIKIGLKVTWLIVLAYWFISGLSAKKVEHQETFFKRFVQYWLPLIIAILLLGPGDWYGHTWLRDNFIEHTNLVGIIGLSISVIGAIIACVSRYILGKNWSLSVQRKEGHQLIQNGIYKLIRHPIYTGLLLLFTGNAVIVGDYRAIIAVLIVFVSLWLKLKKEEKILTETFGVKYTEYIKQTKALIPYLL</sequence>
<evidence type="ECO:0000256" key="4">
    <source>
        <dbReference type="ARBA" id="ARBA00023136"/>
    </source>
</evidence>
<dbReference type="Pfam" id="PF04191">
    <property type="entry name" value="PEMT"/>
    <property type="match status" value="1"/>
</dbReference>
<keyword evidence="3 5" id="KW-1133">Transmembrane helix</keyword>
<dbReference type="STRING" id="1338011.BD94_0541"/>
<reference evidence="6" key="2">
    <citation type="journal article" date="2015" name="Genome Biol. Evol.">
        <title>Complete Genome Sequence and Transcriptomic Analysis of the Novel Pathogen Elizabethkingia anophelis in Response to Oxidative Stress.</title>
        <authorList>
            <person name="Li Y."/>
            <person name="Liu Y."/>
            <person name="Chew S.C."/>
            <person name="Tay M."/>
            <person name="Salido M.M."/>
            <person name="Teo J."/>
            <person name="Lauro F.M."/>
            <person name="Givskov M."/>
            <person name="Yang L."/>
        </authorList>
    </citation>
    <scope>NUCLEOTIDE SEQUENCE</scope>
    <source>
        <strain evidence="6">NUHP1</strain>
    </source>
</reference>
<dbReference type="GO" id="GO:0012505">
    <property type="term" value="C:endomembrane system"/>
    <property type="evidence" value="ECO:0007669"/>
    <property type="project" value="UniProtKB-SubCell"/>
</dbReference>
<reference evidence="6" key="1">
    <citation type="journal article" date="2013" name="Lancet">
        <title>First case of E anophelis outbreak in an intensive-care unit.</title>
        <authorList>
            <person name="Teo J."/>
            <person name="Tan S.Y."/>
            <person name="Tay M."/>
            <person name="Ding Y."/>
            <person name="Kjelleberg S."/>
            <person name="Givskov M."/>
            <person name="Lin R.T."/>
            <person name="Yang L."/>
        </authorList>
    </citation>
    <scope>NUCLEOTIDE SEQUENCE [LARGE SCALE GENOMIC DNA]</scope>
    <source>
        <strain evidence="6">NUHP1</strain>
    </source>
</reference>